<dbReference type="Gene3D" id="6.10.250.3450">
    <property type="match status" value="1"/>
</dbReference>
<name>A0ABD1HYA8_SALDI</name>
<accession>A0ABD1HYA8</accession>
<evidence type="ECO:0000256" key="3">
    <source>
        <dbReference type="ARBA" id="ARBA00023274"/>
    </source>
</evidence>
<keyword evidence="2 5" id="KW-0689">Ribosomal protein</keyword>
<dbReference type="AlphaFoldDB" id="A0ABD1HYA8"/>
<dbReference type="HAMAP" id="MF_00374">
    <property type="entry name" value="Ribosomal_uL29"/>
    <property type="match status" value="1"/>
</dbReference>
<gene>
    <name evidence="5" type="primary">RPL35</name>
    <name evidence="5" type="ORF">AAHA92_04163</name>
</gene>
<evidence type="ECO:0000313" key="6">
    <source>
        <dbReference type="Proteomes" id="UP001567538"/>
    </source>
</evidence>
<evidence type="ECO:0000313" key="5">
    <source>
        <dbReference type="EMBL" id="KAL1561463.1"/>
    </source>
</evidence>
<organism evidence="5 6">
    <name type="scientific">Salvia divinorum</name>
    <name type="common">Maria pastora</name>
    <name type="synonym">Diviner's sage</name>
    <dbReference type="NCBI Taxonomy" id="28513"/>
    <lineage>
        <taxon>Eukaryota</taxon>
        <taxon>Viridiplantae</taxon>
        <taxon>Streptophyta</taxon>
        <taxon>Embryophyta</taxon>
        <taxon>Tracheophyta</taxon>
        <taxon>Spermatophyta</taxon>
        <taxon>Magnoliopsida</taxon>
        <taxon>eudicotyledons</taxon>
        <taxon>Gunneridae</taxon>
        <taxon>Pentapetalae</taxon>
        <taxon>asterids</taxon>
        <taxon>lamiids</taxon>
        <taxon>Lamiales</taxon>
        <taxon>Lamiaceae</taxon>
        <taxon>Nepetoideae</taxon>
        <taxon>Mentheae</taxon>
        <taxon>Salviinae</taxon>
        <taxon>Salvia</taxon>
        <taxon>Salvia subgen. Calosphace</taxon>
    </lineage>
</organism>
<dbReference type="CDD" id="cd00427">
    <property type="entry name" value="Ribosomal_L29_HIP"/>
    <property type="match status" value="1"/>
</dbReference>
<dbReference type="GO" id="GO:1990904">
    <property type="term" value="C:ribonucleoprotein complex"/>
    <property type="evidence" value="ECO:0007669"/>
    <property type="project" value="UniProtKB-KW"/>
</dbReference>
<dbReference type="InterPro" id="IPR045059">
    <property type="entry name" value="Ribosomal_uL29_euk"/>
</dbReference>
<dbReference type="FunFam" id="1.10.287.310:FF:000002">
    <property type="entry name" value="60S ribosomal protein L35"/>
    <property type="match status" value="1"/>
</dbReference>
<dbReference type="Pfam" id="PF00831">
    <property type="entry name" value="Ribosomal_L29"/>
    <property type="match status" value="1"/>
</dbReference>
<keyword evidence="3" id="KW-0687">Ribonucleoprotein</keyword>
<dbReference type="SUPFAM" id="SSF46561">
    <property type="entry name" value="Ribosomal protein L29 (L29p)"/>
    <property type="match status" value="1"/>
</dbReference>
<dbReference type="GO" id="GO:0005840">
    <property type="term" value="C:ribosome"/>
    <property type="evidence" value="ECO:0007669"/>
    <property type="project" value="UniProtKB-KW"/>
</dbReference>
<dbReference type="Gene3D" id="1.10.287.310">
    <property type="match status" value="1"/>
</dbReference>
<sequence length="157" mass="18335">MHKKIQLGFEIAEEAKPFSTRHFRRSLQRGKVRKMARIKVHELRLKNKTELLAQLKDLKAELALLRVAKVTGGAPNKLSKIKVVRLSIAQVLTVISQKQKSALREAYKNKKYLPLDLRPKKTRAIRRRLTKHQASAKTEKQKKKEMYFPLRKYAIKV</sequence>
<protein>
    <submittedName>
        <fullName evidence="5">60S ribosomal protein L35</fullName>
    </submittedName>
</protein>
<dbReference type="InterPro" id="IPR001854">
    <property type="entry name" value="Ribosomal_uL29"/>
</dbReference>
<feature type="coiled-coil region" evidence="4">
    <location>
        <begin position="38"/>
        <end position="68"/>
    </location>
</feature>
<comment type="similarity">
    <text evidence="1">Belongs to the universal ribosomal protein uL29 family.</text>
</comment>
<reference evidence="5 6" key="1">
    <citation type="submission" date="2024-06" db="EMBL/GenBank/DDBJ databases">
        <title>A chromosome level genome sequence of Diviner's sage (Salvia divinorum).</title>
        <authorList>
            <person name="Ford S.A."/>
            <person name="Ro D.-K."/>
            <person name="Ness R.W."/>
            <person name="Phillips M.A."/>
        </authorList>
    </citation>
    <scope>NUCLEOTIDE SEQUENCE [LARGE SCALE GENOMIC DNA]</scope>
    <source>
        <strain evidence="5">SAF-2024a</strain>
        <tissue evidence="5">Leaf</tissue>
    </source>
</reference>
<evidence type="ECO:0000256" key="1">
    <source>
        <dbReference type="ARBA" id="ARBA00009254"/>
    </source>
</evidence>
<dbReference type="PANTHER" id="PTHR45722:SF2">
    <property type="entry name" value="LARGE RIBOSOMAL SUBUNIT PROTEIN UL29-RELATED"/>
    <property type="match status" value="1"/>
</dbReference>
<dbReference type="NCBIfam" id="TIGR00012">
    <property type="entry name" value="L29"/>
    <property type="match status" value="1"/>
</dbReference>
<proteinExistence type="inferred from homology"/>
<dbReference type="FunFam" id="6.10.250.3450:FF:000001">
    <property type="entry name" value="60S ribosomal protein L35"/>
    <property type="match status" value="1"/>
</dbReference>
<evidence type="ECO:0000256" key="2">
    <source>
        <dbReference type="ARBA" id="ARBA00022980"/>
    </source>
</evidence>
<evidence type="ECO:0000256" key="4">
    <source>
        <dbReference type="SAM" id="Coils"/>
    </source>
</evidence>
<dbReference type="GO" id="GO:0003735">
    <property type="term" value="F:structural constituent of ribosome"/>
    <property type="evidence" value="ECO:0007669"/>
    <property type="project" value="UniProtKB-ARBA"/>
</dbReference>
<dbReference type="Proteomes" id="UP001567538">
    <property type="component" value="Unassembled WGS sequence"/>
</dbReference>
<keyword evidence="4" id="KW-0175">Coiled coil</keyword>
<dbReference type="PANTHER" id="PTHR45722">
    <property type="entry name" value="60S RIBOSOMAL PROTEIN L35"/>
    <property type="match status" value="1"/>
</dbReference>
<dbReference type="EMBL" id="JBEAFC010000003">
    <property type="protein sequence ID" value="KAL1561463.1"/>
    <property type="molecule type" value="Genomic_DNA"/>
</dbReference>
<keyword evidence="6" id="KW-1185">Reference proteome</keyword>
<comment type="caution">
    <text evidence="5">The sequence shown here is derived from an EMBL/GenBank/DDBJ whole genome shotgun (WGS) entry which is preliminary data.</text>
</comment>
<dbReference type="InterPro" id="IPR036049">
    <property type="entry name" value="Ribosomal_uL29_sf"/>
</dbReference>